<comment type="caution">
    <text evidence="2">The sequence shown here is derived from an EMBL/GenBank/DDBJ whole genome shotgun (WGS) entry which is preliminary data.</text>
</comment>
<sequence length="59" mass="6885">MTGILKKLRFKDKKTSEKTILGSFKYYILFITTAIVMAAIHIYFNGFMAIWAKNFFSLI</sequence>
<reference evidence="2" key="1">
    <citation type="submission" date="2019-08" db="EMBL/GenBank/DDBJ databases">
        <authorList>
            <person name="Kucharzyk K."/>
            <person name="Murdoch R.W."/>
            <person name="Higgins S."/>
            <person name="Loffler F."/>
        </authorList>
    </citation>
    <scope>NUCLEOTIDE SEQUENCE</scope>
</reference>
<protein>
    <submittedName>
        <fullName evidence="2">Uncharacterized protein</fullName>
    </submittedName>
</protein>
<dbReference type="EMBL" id="VSSQ01135588">
    <property type="protein sequence ID" value="MPN60391.1"/>
    <property type="molecule type" value="Genomic_DNA"/>
</dbReference>
<feature type="transmembrane region" description="Helical" evidence="1">
    <location>
        <begin position="20"/>
        <end position="44"/>
    </location>
</feature>
<dbReference type="AlphaFoldDB" id="A0A645J9U4"/>
<gene>
    <name evidence="2" type="ORF">SDC9_208119</name>
</gene>
<evidence type="ECO:0000313" key="2">
    <source>
        <dbReference type="EMBL" id="MPN60391.1"/>
    </source>
</evidence>
<evidence type="ECO:0000256" key="1">
    <source>
        <dbReference type="SAM" id="Phobius"/>
    </source>
</evidence>
<organism evidence="2">
    <name type="scientific">bioreactor metagenome</name>
    <dbReference type="NCBI Taxonomy" id="1076179"/>
    <lineage>
        <taxon>unclassified sequences</taxon>
        <taxon>metagenomes</taxon>
        <taxon>ecological metagenomes</taxon>
    </lineage>
</organism>
<keyword evidence="1" id="KW-1133">Transmembrane helix</keyword>
<keyword evidence="1" id="KW-0472">Membrane</keyword>
<name>A0A645J9U4_9ZZZZ</name>
<keyword evidence="1" id="KW-0812">Transmembrane</keyword>
<accession>A0A645J9U4</accession>
<proteinExistence type="predicted"/>